<accession>A0A918PXG6</accession>
<evidence type="ECO:0000256" key="5">
    <source>
        <dbReference type="ARBA" id="ARBA00023004"/>
    </source>
</evidence>
<dbReference type="CDD" id="cd07034">
    <property type="entry name" value="TPP_PYR_PFOR_IOR-alpha_like"/>
    <property type="match status" value="1"/>
</dbReference>
<dbReference type="Gene3D" id="3.40.920.10">
    <property type="entry name" value="Pyruvate-ferredoxin oxidoreductase, PFOR, domain III"/>
    <property type="match status" value="1"/>
</dbReference>
<feature type="domain" description="4Fe-4S ferredoxin-type" evidence="7">
    <location>
        <begin position="618"/>
        <end position="649"/>
    </location>
</feature>
<evidence type="ECO:0000256" key="1">
    <source>
        <dbReference type="ARBA" id="ARBA00022448"/>
    </source>
</evidence>
<keyword evidence="9" id="KW-1185">Reference proteome</keyword>
<dbReference type="Gene3D" id="3.40.50.970">
    <property type="match status" value="2"/>
</dbReference>
<dbReference type="GO" id="GO:0045333">
    <property type="term" value="P:cellular respiration"/>
    <property type="evidence" value="ECO:0007669"/>
    <property type="project" value="UniProtKB-ARBA"/>
</dbReference>
<evidence type="ECO:0000256" key="3">
    <source>
        <dbReference type="ARBA" id="ARBA00022982"/>
    </source>
</evidence>
<dbReference type="InterPro" id="IPR017896">
    <property type="entry name" value="4Fe4S_Fe-S-bd"/>
</dbReference>
<evidence type="ECO:0000256" key="6">
    <source>
        <dbReference type="ARBA" id="ARBA00023014"/>
    </source>
</evidence>
<dbReference type="GO" id="GO:0030976">
    <property type="term" value="F:thiamine pyrophosphate binding"/>
    <property type="evidence" value="ECO:0007669"/>
    <property type="project" value="InterPro"/>
</dbReference>
<keyword evidence="5" id="KW-0408">Iron</keyword>
<reference evidence="8" key="1">
    <citation type="journal article" date="2014" name="Int. J. Syst. Evol. Microbiol.">
        <title>Complete genome sequence of Corynebacterium casei LMG S-19264T (=DSM 44701T), isolated from a smear-ripened cheese.</title>
        <authorList>
            <consortium name="US DOE Joint Genome Institute (JGI-PGF)"/>
            <person name="Walter F."/>
            <person name="Albersmeier A."/>
            <person name="Kalinowski J."/>
            <person name="Ruckert C."/>
        </authorList>
    </citation>
    <scope>NUCLEOTIDE SEQUENCE</scope>
    <source>
        <strain evidence="8">KCTC 32296</strain>
    </source>
</reference>
<dbReference type="PROSITE" id="PS51379">
    <property type="entry name" value="4FE4S_FER_2"/>
    <property type="match status" value="1"/>
</dbReference>
<dbReference type="InterPro" id="IPR029061">
    <property type="entry name" value="THDP-binding"/>
</dbReference>
<dbReference type="Proteomes" id="UP000662572">
    <property type="component" value="Unassembled WGS sequence"/>
</dbReference>
<dbReference type="Pfam" id="PF01558">
    <property type="entry name" value="POR"/>
    <property type="match status" value="1"/>
</dbReference>
<evidence type="ECO:0000256" key="4">
    <source>
        <dbReference type="ARBA" id="ARBA00023002"/>
    </source>
</evidence>
<dbReference type="InterPro" id="IPR009014">
    <property type="entry name" value="Transketo_C/PFOR_II"/>
</dbReference>
<evidence type="ECO:0000259" key="7">
    <source>
        <dbReference type="PROSITE" id="PS51379"/>
    </source>
</evidence>
<dbReference type="PANTHER" id="PTHR48084">
    <property type="entry name" value="2-OXOGLUTARATE OXIDOREDUCTASE SUBUNIT KORB-RELATED"/>
    <property type="match status" value="1"/>
</dbReference>
<dbReference type="GO" id="GO:0044281">
    <property type="term" value="P:small molecule metabolic process"/>
    <property type="evidence" value="ECO:0007669"/>
    <property type="project" value="UniProtKB-ARBA"/>
</dbReference>
<gene>
    <name evidence="8" type="ORF">GCM10011273_06890</name>
</gene>
<organism evidence="8 9">
    <name type="scientific">Asticcacaulis endophyticus</name>
    <dbReference type="NCBI Taxonomy" id="1395890"/>
    <lineage>
        <taxon>Bacteria</taxon>
        <taxon>Pseudomonadati</taxon>
        <taxon>Pseudomonadota</taxon>
        <taxon>Alphaproteobacteria</taxon>
        <taxon>Caulobacterales</taxon>
        <taxon>Caulobacteraceae</taxon>
        <taxon>Asticcacaulis</taxon>
    </lineage>
</organism>
<dbReference type="EMBL" id="BMZB01000001">
    <property type="protein sequence ID" value="GGZ24322.1"/>
    <property type="molecule type" value="Genomic_DNA"/>
</dbReference>
<dbReference type="NCBIfam" id="NF009589">
    <property type="entry name" value="PRK13030.1"/>
    <property type="match status" value="1"/>
</dbReference>
<dbReference type="InterPro" id="IPR051457">
    <property type="entry name" value="2-oxoacid:Fd_oxidoreductase"/>
</dbReference>
<keyword evidence="4" id="KW-0560">Oxidoreductase</keyword>
<keyword evidence="2" id="KW-0004">4Fe-4S</keyword>
<dbReference type="GO" id="GO:0016625">
    <property type="term" value="F:oxidoreductase activity, acting on the aldehyde or oxo group of donors, iron-sulfur protein as acceptor"/>
    <property type="evidence" value="ECO:0007669"/>
    <property type="project" value="UniProtKB-ARBA"/>
</dbReference>
<dbReference type="InterPro" id="IPR019752">
    <property type="entry name" value="Pyrv/ketoisovalerate_OxRed_cat"/>
</dbReference>
<dbReference type="InterPro" id="IPR011766">
    <property type="entry name" value="TPP_enzyme_TPP-bd"/>
</dbReference>
<sequence>MRTGVTLEDKYRLSGGPAYMTGVQALVKLPLMIAALDRLNGLNTGGFISGYRGSPLGTYDLQLEQAKAYLDAADIVVQPAVNEDLGAAAVWGSQHVPLFSGAKKDGVFGLWYAKSPGVDRSGDALKHANMAGTSRYGGVVALVGDDPACKSSSLPNQSDHALIDAEIPIIAPSSVEEILDFGLRALEMSRFAGCWVALKTVSDLMDGGASITLPSLEGTPNLPDIDLPPEGLHIRVPDPPQAKEFRHRHFRLPAAVAFGHLNGLDRIALNAPRARLGIVASGKVFHQVMEALTLLGLNAAACRDVGLRVWKVGMVWPLDAQAATTFARGLETVLVIEERRDVIESQLRNALYPLPNHPRILGKKDADGHPLVSEVLELETVEVALAIAHIMPDGAVAPERLRRLTARHHSREQTVPIHARKPYFCAGCPHSRSTMLPEGSRALAGIGCHYMATFLPRRSELYTHMGAEGITWMGQAPFTDEAHVFANLGDGTYFHSGILALRQAAAANLNITYKILYNDAVAMTGGQAVDGYLTPALLAAQVAAEGVKCIVFVSPEPDRWRHDPALPAGVTFRHRDDLEAVQTELRATKGVTVLLYDQACATEMRRRRKRGHAPALTQRVFINERVCEGCGDCSVKSACIAVAPKDTEFGIKREIDQSACNVDTSCLNGFCPSFVTLEGAQVKRAPADAMTGIISDLPEVMPPALTSTFNLLITGIGGLGVTSLGAILGMAAHIDGLQVTAVDQQGLAQRGGGVDSHLRLSLQGAIPNGPRIPLGQADVVIAADMVQAHAKSTLPLMNPDKTVVALNADLTSTADFTVDTRTRFDRNGMTRRVRLASKTLTEITATGLARRYLGDAVYVNMILLGAVWQAGLIPLSRAAITQAIRLNGADVEANLRAFALGRAHAAGRVTEAAPPSPAFDLEAFVARRVVDLTAYQNAAYAEDYLTLVDRAKATGHAGFTEAVARNFYKLKAYKDEYEVARLHTDPQMTALRDAQFEGVTKVSVWLAPPLWARKDPTTGVPKKRRFGPWIFSAFAVLKRFKALRGTPFDPFGATQERRLERQMIDDYRVLITRLCAVFTPARADTCVALARLPEEVRGFGHIKLKSIQDMQSQRDALMARLSRPVAKTEISNLKEVHHV</sequence>
<reference evidence="8" key="2">
    <citation type="submission" date="2020-09" db="EMBL/GenBank/DDBJ databases">
        <authorList>
            <person name="Sun Q."/>
            <person name="Kim S."/>
        </authorList>
    </citation>
    <scope>NUCLEOTIDE SEQUENCE</scope>
    <source>
        <strain evidence="8">KCTC 32296</strain>
    </source>
</reference>
<dbReference type="Pfam" id="PF02775">
    <property type="entry name" value="TPP_enzyme_C"/>
    <property type="match status" value="1"/>
</dbReference>
<proteinExistence type="predicted"/>
<name>A0A918PXG6_9CAUL</name>
<dbReference type="SUPFAM" id="SSF52518">
    <property type="entry name" value="Thiamin diphosphate-binding fold (THDP-binding)"/>
    <property type="match status" value="2"/>
</dbReference>
<keyword evidence="6" id="KW-0411">Iron-sulfur</keyword>
<keyword evidence="2" id="KW-0479">Metal-binding</keyword>
<protein>
    <submittedName>
        <fullName evidence="8">MFS transporter</fullName>
    </submittedName>
</protein>
<keyword evidence="1" id="KW-0813">Transport</keyword>
<dbReference type="SUPFAM" id="SSF53323">
    <property type="entry name" value="Pyruvate-ferredoxin oxidoreductase, PFOR, domain III"/>
    <property type="match status" value="1"/>
</dbReference>
<dbReference type="GO" id="GO:0051539">
    <property type="term" value="F:4 iron, 4 sulfur cluster binding"/>
    <property type="evidence" value="ECO:0007669"/>
    <property type="project" value="UniProtKB-KW"/>
</dbReference>
<dbReference type="PANTHER" id="PTHR48084:SF3">
    <property type="entry name" value="SUBUNIT OF PYRUVATE:FLAVODOXIN OXIDOREDUCTASE"/>
    <property type="match status" value="1"/>
</dbReference>
<evidence type="ECO:0000256" key="2">
    <source>
        <dbReference type="ARBA" id="ARBA00022485"/>
    </source>
</evidence>
<evidence type="ECO:0000313" key="9">
    <source>
        <dbReference type="Proteomes" id="UP000662572"/>
    </source>
</evidence>
<comment type="caution">
    <text evidence="8">The sequence shown here is derived from an EMBL/GenBank/DDBJ whole genome shotgun (WGS) entry which is preliminary data.</text>
</comment>
<dbReference type="InterPro" id="IPR002869">
    <property type="entry name" value="Pyrv_flavodox_OxRed_cen"/>
</dbReference>
<dbReference type="SUPFAM" id="SSF52922">
    <property type="entry name" value="TK C-terminal domain-like"/>
    <property type="match status" value="1"/>
</dbReference>
<dbReference type="NCBIfam" id="NF009588">
    <property type="entry name" value="PRK13029.1"/>
    <property type="match status" value="1"/>
</dbReference>
<dbReference type="AlphaFoldDB" id="A0A918PXG6"/>
<evidence type="ECO:0000313" key="8">
    <source>
        <dbReference type="EMBL" id="GGZ24322.1"/>
    </source>
</evidence>
<dbReference type="InterPro" id="IPR002880">
    <property type="entry name" value="Pyrv_Fd/Flavodoxin_OxRdtase_N"/>
</dbReference>
<dbReference type="Pfam" id="PF20169">
    <property type="entry name" value="DUF6537"/>
    <property type="match status" value="1"/>
</dbReference>
<keyword evidence="3" id="KW-0249">Electron transport</keyword>
<dbReference type="InterPro" id="IPR046667">
    <property type="entry name" value="DUF6537"/>
</dbReference>